<proteinExistence type="predicted"/>
<organism evidence="2 3">
    <name type="scientific">Discostella pseudostelligera</name>
    <dbReference type="NCBI Taxonomy" id="259834"/>
    <lineage>
        <taxon>Eukaryota</taxon>
        <taxon>Sar</taxon>
        <taxon>Stramenopiles</taxon>
        <taxon>Ochrophyta</taxon>
        <taxon>Bacillariophyta</taxon>
        <taxon>Coscinodiscophyceae</taxon>
        <taxon>Thalassiosirophycidae</taxon>
        <taxon>Stephanodiscales</taxon>
        <taxon>Stephanodiscaceae</taxon>
        <taxon>Discostella</taxon>
    </lineage>
</organism>
<keyword evidence="3" id="KW-1185">Reference proteome</keyword>
<accession>A0ABD3N320</accession>
<sequence length="162" mass="18294">MEASANVLDVKRGRASGRRGGSDKWSCQVRLWIWEQIYNGTPPSAVPPNMQSAHSLLYGVPLKEVPSVSFVREQRIPMQVANLILSAYQLGKAKWWKQIYTDGTSRRQTSFQNLIIEVEYDDGSTEVVIVSSCIFTQNETSEVVMEAIIEQDYVFGMNTGER</sequence>
<comment type="caution">
    <text evidence="2">The sequence shown here is derived from an EMBL/GenBank/DDBJ whole genome shotgun (WGS) entry which is preliminary data.</text>
</comment>
<evidence type="ECO:0000256" key="1">
    <source>
        <dbReference type="SAM" id="MobiDB-lite"/>
    </source>
</evidence>
<feature type="region of interest" description="Disordered" evidence="1">
    <location>
        <begin position="1"/>
        <end position="21"/>
    </location>
</feature>
<dbReference type="EMBL" id="JALLBG020000040">
    <property type="protein sequence ID" value="KAL3770508.1"/>
    <property type="molecule type" value="Genomic_DNA"/>
</dbReference>
<evidence type="ECO:0000313" key="3">
    <source>
        <dbReference type="Proteomes" id="UP001530293"/>
    </source>
</evidence>
<protein>
    <submittedName>
        <fullName evidence="2">Uncharacterized protein</fullName>
    </submittedName>
</protein>
<name>A0ABD3N320_9STRA</name>
<dbReference type="AlphaFoldDB" id="A0ABD3N320"/>
<dbReference type="Proteomes" id="UP001530293">
    <property type="component" value="Unassembled WGS sequence"/>
</dbReference>
<evidence type="ECO:0000313" key="2">
    <source>
        <dbReference type="EMBL" id="KAL3770508.1"/>
    </source>
</evidence>
<reference evidence="2 3" key="1">
    <citation type="submission" date="2024-10" db="EMBL/GenBank/DDBJ databases">
        <title>Updated reference genomes for cyclostephanoid diatoms.</title>
        <authorList>
            <person name="Roberts W.R."/>
            <person name="Alverson A.J."/>
        </authorList>
    </citation>
    <scope>NUCLEOTIDE SEQUENCE [LARGE SCALE GENOMIC DNA]</scope>
    <source>
        <strain evidence="2 3">AJA232-27</strain>
    </source>
</reference>
<gene>
    <name evidence="2" type="ORF">ACHAWU_009347</name>
</gene>